<accession>A0A085NKV0</accession>
<keyword evidence="1" id="KW-0812">Transmembrane</keyword>
<evidence type="ECO:0000313" key="2">
    <source>
        <dbReference type="EMBL" id="KFD70096.1"/>
    </source>
</evidence>
<evidence type="ECO:0000256" key="1">
    <source>
        <dbReference type="SAM" id="Phobius"/>
    </source>
</evidence>
<feature type="transmembrane region" description="Helical" evidence="1">
    <location>
        <begin position="25"/>
        <end position="48"/>
    </location>
</feature>
<sequence>MTTPKYWCLWLSQKRGKPISDQAPWLLQTFPVCLLCLPLVFTSWRAVLSEEAHPQRNSDSVACSKPISMDLMNYRSIRSPLCCENESSNLIRRHSESWNEIEDESFFFLSKIRNSEPMAPLHDFGATPWHANQKR</sequence>
<protein>
    <submittedName>
        <fullName evidence="2">Uncharacterized protein</fullName>
    </submittedName>
</protein>
<dbReference type="EMBL" id="KL367490">
    <property type="protein sequence ID" value="KFD70096.1"/>
    <property type="molecule type" value="Genomic_DNA"/>
</dbReference>
<gene>
    <name evidence="2" type="ORF">M514_17698</name>
</gene>
<keyword evidence="1" id="KW-1133">Transmembrane helix</keyword>
<dbReference type="Proteomes" id="UP000030758">
    <property type="component" value="Unassembled WGS sequence"/>
</dbReference>
<reference evidence="2" key="1">
    <citation type="journal article" date="2014" name="Nat. Genet.">
        <title>Genome and transcriptome of the porcine whipworm Trichuris suis.</title>
        <authorList>
            <person name="Jex A.R."/>
            <person name="Nejsum P."/>
            <person name="Schwarz E.M."/>
            <person name="Hu L."/>
            <person name="Young N.D."/>
            <person name="Hall R.S."/>
            <person name="Korhonen P.K."/>
            <person name="Liao S."/>
            <person name="Thamsborg S."/>
            <person name="Xia J."/>
            <person name="Xu P."/>
            <person name="Wang S."/>
            <person name="Scheerlinck J.P."/>
            <person name="Hofmann A."/>
            <person name="Sternberg P.W."/>
            <person name="Wang J."/>
            <person name="Gasser R.B."/>
        </authorList>
    </citation>
    <scope>NUCLEOTIDE SEQUENCE [LARGE SCALE GENOMIC DNA]</scope>
    <source>
        <strain evidence="2">DCEP-RM93F</strain>
    </source>
</reference>
<name>A0A085NKV0_9BILA</name>
<keyword evidence="1" id="KW-0472">Membrane</keyword>
<organism evidence="2">
    <name type="scientific">Trichuris suis</name>
    <name type="common">pig whipworm</name>
    <dbReference type="NCBI Taxonomy" id="68888"/>
    <lineage>
        <taxon>Eukaryota</taxon>
        <taxon>Metazoa</taxon>
        <taxon>Ecdysozoa</taxon>
        <taxon>Nematoda</taxon>
        <taxon>Enoplea</taxon>
        <taxon>Dorylaimia</taxon>
        <taxon>Trichinellida</taxon>
        <taxon>Trichuridae</taxon>
        <taxon>Trichuris</taxon>
    </lineage>
</organism>
<proteinExistence type="predicted"/>
<dbReference type="AlphaFoldDB" id="A0A085NKV0"/>